<organism evidence="2 3">
    <name type="scientific">Paramecium primaurelia</name>
    <dbReference type="NCBI Taxonomy" id="5886"/>
    <lineage>
        <taxon>Eukaryota</taxon>
        <taxon>Sar</taxon>
        <taxon>Alveolata</taxon>
        <taxon>Ciliophora</taxon>
        <taxon>Intramacronucleata</taxon>
        <taxon>Oligohymenophorea</taxon>
        <taxon>Peniculida</taxon>
        <taxon>Parameciidae</taxon>
        <taxon>Paramecium</taxon>
    </lineage>
</organism>
<comment type="caution">
    <text evidence="2">The sequence shown here is derived from an EMBL/GenBank/DDBJ whole genome shotgun (WGS) entry which is preliminary data.</text>
</comment>
<dbReference type="Proteomes" id="UP000688137">
    <property type="component" value="Unassembled WGS sequence"/>
</dbReference>
<dbReference type="OMA" id="FWNSVNN"/>
<evidence type="ECO:0000259" key="1">
    <source>
        <dbReference type="PROSITE" id="PS51886"/>
    </source>
</evidence>
<protein>
    <recommendedName>
        <fullName evidence="1">TLDc domain-containing protein</fullName>
    </recommendedName>
</protein>
<sequence>MDQCKIHNCEITRIYLQLESQTVKLVCEECIEDQGLGTKLDKLVLLQKVKKQAEELISKTNIDNSIKSFLSKILKATGDDIKITKRRWNDRLQNMKLMIDKLINETESYFDQLKLELDNFRKGLVNIVNFSKFDQLIKDDQQFDKETQIINYIKELENEVNDQKKTDILNLIKDYKDKIANTKIPQISDRLNSITQEMNEYQKIVNDYSKLCNPDNTLNIPYPPFISKILSSQNLQKLLSRISNQNNKIQQIYYAQQLGINVDSFWNSVNNKSNLLMIFRSKNKIIFGGYTPCQWRKLQIQMQQGINDETYTSFLFIQNGEELKFFPIKREIKPAIILSSQSGPNFGNDLIINSDLQTGQINLGNTYQSDILPVQQQQLLLLLGGQNQLNINDCEIIQIVH</sequence>
<keyword evidence="3" id="KW-1185">Reference proteome</keyword>
<dbReference type="Pfam" id="PF07534">
    <property type="entry name" value="TLD"/>
    <property type="match status" value="1"/>
</dbReference>
<dbReference type="InterPro" id="IPR006571">
    <property type="entry name" value="TLDc_dom"/>
</dbReference>
<dbReference type="PANTHER" id="PTHR23354:SF122">
    <property type="entry name" value="GTPASE-ACTIVATING PROTEIN SKYWALKER"/>
    <property type="match status" value="1"/>
</dbReference>
<name>A0A8S1QDY4_PARPR</name>
<evidence type="ECO:0000313" key="3">
    <source>
        <dbReference type="Proteomes" id="UP000688137"/>
    </source>
</evidence>
<reference evidence="2" key="1">
    <citation type="submission" date="2021-01" db="EMBL/GenBank/DDBJ databases">
        <authorList>
            <consortium name="Genoscope - CEA"/>
            <person name="William W."/>
        </authorList>
    </citation>
    <scope>NUCLEOTIDE SEQUENCE</scope>
</reference>
<accession>A0A8S1QDY4</accession>
<gene>
    <name evidence="2" type="ORF">PPRIM_AZ9-3.1.T1570078</name>
</gene>
<dbReference type="AlphaFoldDB" id="A0A8S1QDY4"/>
<dbReference type="PROSITE" id="PS51886">
    <property type="entry name" value="TLDC"/>
    <property type="match status" value="1"/>
</dbReference>
<feature type="domain" description="TLDc" evidence="1">
    <location>
        <begin position="228"/>
        <end position="400"/>
    </location>
</feature>
<dbReference type="EMBL" id="CAJJDM010000162">
    <property type="protein sequence ID" value="CAD8113962.1"/>
    <property type="molecule type" value="Genomic_DNA"/>
</dbReference>
<evidence type="ECO:0000313" key="2">
    <source>
        <dbReference type="EMBL" id="CAD8113962.1"/>
    </source>
</evidence>
<proteinExistence type="predicted"/>
<dbReference type="PANTHER" id="PTHR23354">
    <property type="entry name" value="NUCLEOLAR PROTEIN 7/ESTROGEN RECEPTOR COACTIVATOR-RELATED"/>
    <property type="match status" value="1"/>
</dbReference>